<proteinExistence type="inferred from homology"/>
<feature type="chain" id="PRO_5002161401" evidence="3">
    <location>
        <begin position="20"/>
        <end position="359"/>
    </location>
</feature>
<dbReference type="AlphaFoldDB" id="A0A0C2GUE5"/>
<dbReference type="EMBL" id="KN730632">
    <property type="protein sequence ID" value="KIH60786.1"/>
    <property type="molecule type" value="Genomic_DNA"/>
</dbReference>
<dbReference type="Gene3D" id="3.40.50.720">
    <property type="entry name" value="NAD(P)-binding Rossmann-like Domain"/>
    <property type="match status" value="1"/>
</dbReference>
<sequence length="359" mass="40562">MDMCSHFLLIVVLVTGASGYIASHCVKLLLSEGYRVRGTVRSLKNEKKVAPVRQLQQDDRLELVEADLLRPDDWPDVVSGCHYILHIASPFPIVASETCIDIAVNGTLNVLRAAEKQPSVKKVVLTSSCAAVNEGHPQDRVFDETSWTDVLSPTVEYYAKSKTLAEKAAWQFMDGIKEGNKFSLTCLNPTMVVGPLLINEEGASITLVRRFLNTEMPAVPQLNLAFVDVRDVAKAHIEAMRRPESDGERILITSQPSFWFRDIARILGKEFRHQGFWVPRYQVPYCLLWLYSFFDKEAAACLNRVGHTIRFDNSKAKRLLDMEFRDPAESLIEMGYSLIERGIVKRPRGYQGVPNKCMQ</sequence>
<name>A0A0C2GUE5_9BILA</name>
<dbReference type="InterPro" id="IPR050425">
    <property type="entry name" value="NAD(P)_dehydrat-like"/>
</dbReference>
<dbReference type="InterPro" id="IPR036291">
    <property type="entry name" value="NAD(P)-bd_dom_sf"/>
</dbReference>
<evidence type="ECO:0000256" key="2">
    <source>
        <dbReference type="ARBA" id="ARBA00023445"/>
    </source>
</evidence>
<dbReference type="OrthoDB" id="2735536at2759"/>
<accession>A0A0C2GUE5</accession>
<keyword evidence="6" id="KW-1185">Reference proteome</keyword>
<protein>
    <submittedName>
        <fullName evidence="5">NAD dependent epimerase/dehydratase family protein</fullName>
    </submittedName>
</protein>
<dbReference type="Proteomes" id="UP000054047">
    <property type="component" value="Unassembled WGS sequence"/>
</dbReference>
<comment type="similarity">
    <text evidence="2">Belongs to the NAD(P)-dependent epimerase/dehydratase family. Dihydroflavonol-4-reductase subfamily.</text>
</comment>
<dbReference type="FunFam" id="3.40.50.720:FF:000336">
    <property type="entry name" value="Aldehyde reductase"/>
    <property type="match status" value="1"/>
</dbReference>
<evidence type="ECO:0000313" key="6">
    <source>
        <dbReference type="Proteomes" id="UP000054047"/>
    </source>
</evidence>
<dbReference type="GO" id="GO:0016616">
    <property type="term" value="F:oxidoreductase activity, acting on the CH-OH group of donors, NAD or NADP as acceptor"/>
    <property type="evidence" value="ECO:0007669"/>
    <property type="project" value="TreeGrafter"/>
</dbReference>
<keyword evidence="3" id="KW-0732">Signal</keyword>
<evidence type="ECO:0000313" key="5">
    <source>
        <dbReference type="EMBL" id="KIH60786.1"/>
    </source>
</evidence>
<reference evidence="5 6" key="1">
    <citation type="submission" date="2013-12" db="EMBL/GenBank/DDBJ databases">
        <title>Draft genome of the parsitic nematode Ancylostoma duodenale.</title>
        <authorList>
            <person name="Mitreva M."/>
        </authorList>
    </citation>
    <scope>NUCLEOTIDE SEQUENCE [LARGE SCALE GENOMIC DNA]</scope>
    <source>
        <strain evidence="5 6">Zhejiang</strain>
    </source>
</reference>
<gene>
    <name evidence="5" type="ORF">ANCDUO_08949</name>
</gene>
<feature type="signal peptide" evidence="3">
    <location>
        <begin position="1"/>
        <end position="19"/>
    </location>
</feature>
<evidence type="ECO:0000256" key="1">
    <source>
        <dbReference type="ARBA" id="ARBA00023002"/>
    </source>
</evidence>
<dbReference type="CDD" id="cd05227">
    <property type="entry name" value="AR_SDR_e"/>
    <property type="match status" value="1"/>
</dbReference>
<dbReference type="PANTHER" id="PTHR10366:SF564">
    <property type="entry name" value="STEROL-4-ALPHA-CARBOXYLATE 3-DEHYDROGENASE, DECARBOXYLATING"/>
    <property type="match status" value="1"/>
</dbReference>
<dbReference type="InterPro" id="IPR001509">
    <property type="entry name" value="Epimerase_deHydtase"/>
</dbReference>
<evidence type="ECO:0000256" key="3">
    <source>
        <dbReference type="SAM" id="SignalP"/>
    </source>
</evidence>
<organism evidence="5 6">
    <name type="scientific">Ancylostoma duodenale</name>
    <dbReference type="NCBI Taxonomy" id="51022"/>
    <lineage>
        <taxon>Eukaryota</taxon>
        <taxon>Metazoa</taxon>
        <taxon>Ecdysozoa</taxon>
        <taxon>Nematoda</taxon>
        <taxon>Chromadorea</taxon>
        <taxon>Rhabditida</taxon>
        <taxon>Rhabditina</taxon>
        <taxon>Rhabditomorpha</taxon>
        <taxon>Strongyloidea</taxon>
        <taxon>Ancylostomatidae</taxon>
        <taxon>Ancylostomatinae</taxon>
        <taxon>Ancylostoma</taxon>
    </lineage>
</organism>
<feature type="domain" description="NAD-dependent epimerase/dehydratase" evidence="4">
    <location>
        <begin position="12"/>
        <end position="247"/>
    </location>
</feature>
<dbReference type="Pfam" id="PF01370">
    <property type="entry name" value="Epimerase"/>
    <property type="match status" value="1"/>
</dbReference>
<evidence type="ECO:0000259" key="4">
    <source>
        <dbReference type="Pfam" id="PF01370"/>
    </source>
</evidence>
<dbReference type="SUPFAM" id="SSF51735">
    <property type="entry name" value="NAD(P)-binding Rossmann-fold domains"/>
    <property type="match status" value="1"/>
</dbReference>
<keyword evidence="1" id="KW-0560">Oxidoreductase</keyword>
<dbReference type="PANTHER" id="PTHR10366">
    <property type="entry name" value="NAD DEPENDENT EPIMERASE/DEHYDRATASE"/>
    <property type="match status" value="1"/>
</dbReference>